<dbReference type="InterPro" id="IPR011009">
    <property type="entry name" value="Kinase-like_dom_sf"/>
</dbReference>
<dbReference type="Gene3D" id="1.10.510.10">
    <property type="entry name" value="Transferase(Phosphotransferase) domain 1"/>
    <property type="match status" value="1"/>
</dbReference>
<name>A0ABQ9WY90_9EUKA</name>
<keyword evidence="3" id="KW-1185">Reference proteome</keyword>
<protein>
    <recommendedName>
        <fullName evidence="4">Protein kinase domain-containing protein</fullName>
    </recommendedName>
</protein>
<dbReference type="Proteomes" id="UP001281761">
    <property type="component" value="Unassembled WGS sequence"/>
</dbReference>
<evidence type="ECO:0000313" key="3">
    <source>
        <dbReference type="Proteomes" id="UP001281761"/>
    </source>
</evidence>
<dbReference type="EMBL" id="JARBJD010000296">
    <property type="protein sequence ID" value="KAK2944479.1"/>
    <property type="molecule type" value="Genomic_DNA"/>
</dbReference>
<proteinExistence type="predicted"/>
<sequence>MRNGSLEVVTSSFHANTPNLPSFPSLRRNIHCSDGGHIEIGSLTGGDGVGEKMGWFSRSDCTLSGDGVEIKIAFFAPTLNTNESQTTFTKKTGTFEIEIVGTILIPCGLLLEVFELTKDKKEGSQLQFELNLDSTQSFTEKNIKLAIPQASLKELKSELEWRGRLVFGDGLKTVESILIRKDLLGRILDTILKSMKWWLPIVVFVTCILVVVIVIRHRRRKNEKRSRATALSYFSICSNEDEIERQVCVGVDGLREETIVEGLRLSRPSSSSEMLTLHTTLFDVLHSDGCLVSKRETEELIVNGLAVLEASGMNMDVLSIVNTRVLVFNKEMELFLQLSDLKMLSGERLRWGGPEEGLAGSGSDCESDRQKALVFRVGMMLWEIETGEVPFGQLDALNAHLNVMMGMVPDLESVGSVSMRRLIAECLERDPTARPTLPMIVSELKRIREGRKKKEDVDRDRECGS</sequence>
<evidence type="ECO:0008006" key="4">
    <source>
        <dbReference type="Google" id="ProtNLM"/>
    </source>
</evidence>
<keyword evidence="1" id="KW-1133">Transmembrane helix</keyword>
<reference evidence="2 3" key="1">
    <citation type="journal article" date="2022" name="bioRxiv">
        <title>Genomics of Preaxostyla Flagellates Illuminates Evolutionary Transitions and the Path Towards Mitochondrial Loss.</title>
        <authorList>
            <person name="Novak L.V.F."/>
            <person name="Treitli S.C."/>
            <person name="Pyrih J."/>
            <person name="Halakuc P."/>
            <person name="Pipaliya S.V."/>
            <person name="Vacek V."/>
            <person name="Brzon O."/>
            <person name="Soukal P."/>
            <person name="Eme L."/>
            <person name="Dacks J.B."/>
            <person name="Karnkowska A."/>
            <person name="Elias M."/>
            <person name="Hampl V."/>
        </authorList>
    </citation>
    <scope>NUCLEOTIDE SEQUENCE [LARGE SCALE GENOMIC DNA]</scope>
    <source>
        <strain evidence="2">NAU3</strain>
        <tissue evidence="2">Gut</tissue>
    </source>
</reference>
<organism evidence="2 3">
    <name type="scientific">Blattamonas nauphoetae</name>
    <dbReference type="NCBI Taxonomy" id="2049346"/>
    <lineage>
        <taxon>Eukaryota</taxon>
        <taxon>Metamonada</taxon>
        <taxon>Preaxostyla</taxon>
        <taxon>Oxymonadida</taxon>
        <taxon>Blattamonas</taxon>
    </lineage>
</organism>
<evidence type="ECO:0000256" key="1">
    <source>
        <dbReference type="SAM" id="Phobius"/>
    </source>
</evidence>
<feature type="transmembrane region" description="Helical" evidence="1">
    <location>
        <begin position="197"/>
        <end position="215"/>
    </location>
</feature>
<keyword evidence="1" id="KW-0812">Transmembrane</keyword>
<gene>
    <name evidence="2" type="ORF">BLNAU_20576</name>
</gene>
<comment type="caution">
    <text evidence="2">The sequence shown here is derived from an EMBL/GenBank/DDBJ whole genome shotgun (WGS) entry which is preliminary data.</text>
</comment>
<accession>A0ABQ9WY90</accession>
<keyword evidence="1" id="KW-0472">Membrane</keyword>
<dbReference type="SUPFAM" id="SSF56112">
    <property type="entry name" value="Protein kinase-like (PK-like)"/>
    <property type="match status" value="1"/>
</dbReference>
<evidence type="ECO:0000313" key="2">
    <source>
        <dbReference type="EMBL" id="KAK2944479.1"/>
    </source>
</evidence>